<name>A0A392T1G3_9FABA</name>
<evidence type="ECO:0000313" key="2">
    <source>
        <dbReference type="Proteomes" id="UP000265520"/>
    </source>
</evidence>
<proteinExistence type="predicted"/>
<accession>A0A392T1G3</accession>
<dbReference type="Proteomes" id="UP000265520">
    <property type="component" value="Unassembled WGS sequence"/>
</dbReference>
<dbReference type="AlphaFoldDB" id="A0A392T1G3"/>
<comment type="caution">
    <text evidence="1">The sequence shown here is derived from an EMBL/GenBank/DDBJ whole genome shotgun (WGS) entry which is preliminary data.</text>
</comment>
<evidence type="ECO:0000313" key="1">
    <source>
        <dbReference type="EMBL" id="MCI54000.1"/>
    </source>
</evidence>
<feature type="non-terminal residue" evidence="1">
    <location>
        <position position="1"/>
    </location>
</feature>
<protein>
    <submittedName>
        <fullName evidence="1">Uncharacterized protein</fullName>
    </submittedName>
</protein>
<feature type="non-terminal residue" evidence="1">
    <location>
        <position position="69"/>
    </location>
</feature>
<organism evidence="1 2">
    <name type="scientific">Trifolium medium</name>
    <dbReference type="NCBI Taxonomy" id="97028"/>
    <lineage>
        <taxon>Eukaryota</taxon>
        <taxon>Viridiplantae</taxon>
        <taxon>Streptophyta</taxon>
        <taxon>Embryophyta</taxon>
        <taxon>Tracheophyta</taxon>
        <taxon>Spermatophyta</taxon>
        <taxon>Magnoliopsida</taxon>
        <taxon>eudicotyledons</taxon>
        <taxon>Gunneridae</taxon>
        <taxon>Pentapetalae</taxon>
        <taxon>rosids</taxon>
        <taxon>fabids</taxon>
        <taxon>Fabales</taxon>
        <taxon>Fabaceae</taxon>
        <taxon>Papilionoideae</taxon>
        <taxon>50 kb inversion clade</taxon>
        <taxon>NPAAA clade</taxon>
        <taxon>Hologalegina</taxon>
        <taxon>IRL clade</taxon>
        <taxon>Trifolieae</taxon>
        <taxon>Trifolium</taxon>
    </lineage>
</organism>
<reference evidence="1 2" key="1">
    <citation type="journal article" date="2018" name="Front. Plant Sci.">
        <title>Red Clover (Trifolium pratense) and Zigzag Clover (T. medium) - A Picture of Genomic Similarities and Differences.</title>
        <authorList>
            <person name="Dluhosova J."/>
            <person name="Istvanek J."/>
            <person name="Nedelnik J."/>
            <person name="Repkova J."/>
        </authorList>
    </citation>
    <scope>NUCLEOTIDE SEQUENCE [LARGE SCALE GENOMIC DNA]</scope>
    <source>
        <strain evidence="2">cv. 10/8</strain>
        <tissue evidence="1">Leaf</tissue>
    </source>
</reference>
<dbReference type="EMBL" id="LXQA010472605">
    <property type="protein sequence ID" value="MCI54000.1"/>
    <property type="molecule type" value="Genomic_DNA"/>
</dbReference>
<keyword evidence="2" id="KW-1185">Reference proteome</keyword>
<sequence>EKEAADAYAKAERVEKTFSDIEGRHATEKEKLSDEVEKLKKAREDDVAAAKKECDAAIAKVKEEHAGEM</sequence>